<feature type="transmembrane region" description="Helical" evidence="2">
    <location>
        <begin position="58"/>
        <end position="76"/>
    </location>
</feature>
<reference evidence="4" key="1">
    <citation type="journal article" date="2019" name="Int. J. Syst. Evol. Microbiol.">
        <title>The Global Catalogue of Microorganisms (GCM) 10K type strain sequencing project: providing services to taxonomists for standard genome sequencing and annotation.</title>
        <authorList>
            <consortium name="The Broad Institute Genomics Platform"/>
            <consortium name="The Broad Institute Genome Sequencing Center for Infectious Disease"/>
            <person name="Wu L."/>
            <person name="Ma J."/>
        </authorList>
    </citation>
    <scope>NUCLEOTIDE SEQUENCE [LARGE SCALE GENOMIC DNA]</scope>
    <source>
        <strain evidence="4">JCM 16924</strain>
    </source>
</reference>
<keyword evidence="2" id="KW-1133">Transmembrane helix</keyword>
<dbReference type="InterPro" id="IPR021214">
    <property type="entry name" value="DUF2568"/>
</dbReference>
<keyword evidence="2" id="KW-0812">Transmembrane</keyword>
<organism evidence="3 4">
    <name type="scientific">Streptomyces plumbiresistens</name>
    <dbReference type="NCBI Taxonomy" id="511811"/>
    <lineage>
        <taxon>Bacteria</taxon>
        <taxon>Bacillati</taxon>
        <taxon>Actinomycetota</taxon>
        <taxon>Actinomycetes</taxon>
        <taxon>Kitasatosporales</taxon>
        <taxon>Streptomycetaceae</taxon>
        <taxon>Streptomyces</taxon>
    </lineage>
</organism>
<comment type="caution">
    <text evidence="3">The sequence shown here is derived from an EMBL/GenBank/DDBJ whole genome shotgun (WGS) entry which is preliminary data.</text>
</comment>
<protein>
    <recommendedName>
        <fullName evidence="5">DoxX family protein</fullName>
    </recommendedName>
</protein>
<keyword evidence="2" id="KW-0472">Membrane</keyword>
<evidence type="ECO:0000313" key="3">
    <source>
        <dbReference type="EMBL" id="GAA4032123.1"/>
    </source>
</evidence>
<name>A0ABP7TVZ1_9ACTN</name>
<keyword evidence="4" id="KW-1185">Reference proteome</keyword>
<evidence type="ECO:0000313" key="4">
    <source>
        <dbReference type="Proteomes" id="UP001500456"/>
    </source>
</evidence>
<gene>
    <name evidence="3" type="ORF">GCM10022232_92590</name>
</gene>
<feature type="transmembrane region" description="Helical" evidence="2">
    <location>
        <begin position="32"/>
        <end position="51"/>
    </location>
</feature>
<dbReference type="Pfam" id="PF10823">
    <property type="entry name" value="DUF2568"/>
    <property type="match status" value="1"/>
</dbReference>
<dbReference type="EMBL" id="BAAAZX010000058">
    <property type="protein sequence ID" value="GAA4032123.1"/>
    <property type="molecule type" value="Genomic_DNA"/>
</dbReference>
<dbReference type="Proteomes" id="UP001500456">
    <property type="component" value="Unassembled WGS sequence"/>
</dbReference>
<evidence type="ECO:0008006" key="5">
    <source>
        <dbReference type="Google" id="ProtNLM"/>
    </source>
</evidence>
<evidence type="ECO:0000256" key="1">
    <source>
        <dbReference type="SAM" id="MobiDB-lite"/>
    </source>
</evidence>
<dbReference type="RefSeq" id="WP_345571867.1">
    <property type="nucleotide sequence ID" value="NZ_BAAAZX010000058.1"/>
</dbReference>
<proteinExistence type="predicted"/>
<accession>A0ABP7TVZ1</accession>
<evidence type="ECO:0000256" key="2">
    <source>
        <dbReference type="SAM" id="Phobius"/>
    </source>
</evidence>
<sequence length="79" mass="8534">MAVGWAWGSFAVPDDPSRSGESDIHTPGPVRLLLELTVFFGAVAALNFAGLPRAARRLLVIMVGYQVLAYARIGWLPSH</sequence>
<feature type="region of interest" description="Disordered" evidence="1">
    <location>
        <begin position="1"/>
        <end position="23"/>
    </location>
</feature>